<evidence type="ECO:0000256" key="1">
    <source>
        <dbReference type="SAM" id="MobiDB-lite"/>
    </source>
</evidence>
<dbReference type="Proteomes" id="UP000637578">
    <property type="component" value="Unassembled WGS sequence"/>
</dbReference>
<name>A0A8J3C7J8_9PSEU</name>
<feature type="region of interest" description="Disordered" evidence="1">
    <location>
        <begin position="1"/>
        <end position="85"/>
    </location>
</feature>
<proteinExistence type="predicted"/>
<organism evidence="2 3">
    <name type="scientific">Longimycelium tulufanense</name>
    <dbReference type="NCBI Taxonomy" id="907463"/>
    <lineage>
        <taxon>Bacteria</taxon>
        <taxon>Bacillati</taxon>
        <taxon>Actinomycetota</taxon>
        <taxon>Actinomycetes</taxon>
        <taxon>Pseudonocardiales</taxon>
        <taxon>Pseudonocardiaceae</taxon>
        <taxon>Longimycelium</taxon>
    </lineage>
</organism>
<feature type="compositionally biased region" description="Basic and acidic residues" evidence="1">
    <location>
        <begin position="25"/>
        <end position="44"/>
    </location>
</feature>
<evidence type="ECO:0000313" key="3">
    <source>
        <dbReference type="Proteomes" id="UP000637578"/>
    </source>
</evidence>
<dbReference type="AlphaFoldDB" id="A0A8J3C7J8"/>
<dbReference type="EMBL" id="BMMK01000008">
    <property type="protein sequence ID" value="GGM50100.1"/>
    <property type="molecule type" value="Genomic_DNA"/>
</dbReference>
<reference evidence="2" key="2">
    <citation type="submission" date="2020-09" db="EMBL/GenBank/DDBJ databases">
        <authorList>
            <person name="Sun Q."/>
            <person name="Zhou Y."/>
        </authorList>
    </citation>
    <scope>NUCLEOTIDE SEQUENCE</scope>
    <source>
        <strain evidence="2">CGMCC 4.5737</strain>
    </source>
</reference>
<accession>A0A8J3C7J8</accession>
<protein>
    <submittedName>
        <fullName evidence="2">Uncharacterized protein</fullName>
    </submittedName>
</protein>
<keyword evidence="3" id="KW-1185">Reference proteome</keyword>
<comment type="caution">
    <text evidence="2">The sequence shown here is derived from an EMBL/GenBank/DDBJ whole genome shotgun (WGS) entry which is preliminary data.</text>
</comment>
<evidence type="ECO:0000313" key="2">
    <source>
        <dbReference type="EMBL" id="GGM50100.1"/>
    </source>
</evidence>
<feature type="compositionally biased region" description="Basic and acidic residues" evidence="1">
    <location>
        <begin position="52"/>
        <end position="85"/>
    </location>
</feature>
<reference evidence="2" key="1">
    <citation type="journal article" date="2014" name="Int. J. Syst. Evol. Microbiol.">
        <title>Complete genome sequence of Corynebacterium casei LMG S-19264T (=DSM 44701T), isolated from a smear-ripened cheese.</title>
        <authorList>
            <consortium name="US DOE Joint Genome Institute (JGI-PGF)"/>
            <person name="Walter F."/>
            <person name="Albersmeier A."/>
            <person name="Kalinowski J."/>
            <person name="Ruckert C."/>
        </authorList>
    </citation>
    <scope>NUCLEOTIDE SEQUENCE</scope>
    <source>
        <strain evidence="2">CGMCC 4.5737</strain>
    </source>
</reference>
<gene>
    <name evidence="2" type="ORF">GCM10012275_21190</name>
</gene>
<sequence>MPGRCSGTRRRNRRGRALEVVVVHRGSDKHGPRQDEQLKHDVEGLVRANRPTRAEEGRDPEPPADDEPRFTIERTELTDEPPEHH</sequence>